<dbReference type="RefSeq" id="WP_338102433.1">
    <property type="nucleotide sequence ID" value="NZ_CP131060.1"/>
</dbReference>
<feature type="compositionally biased region" description="Gly residues" evidence="1">
    <location>
        <begin position="390"/>
        <end position="404"/>
    </location>
</feature>
<name>A0AA96V5Y2_9EURY</name>
<feature type="region of interest" description="Disordered" evidence="1">
    <location>
        <begin position="687"/>
        <end position="733"/>
    </location>
</feature>
<keyword evidence="4" id="KW-1185">Reference proteome</keyword>
<protein>
    <submittedName>
        <fullName evidence="3">Uncharacterized protein</fullName>
    </submittedName>
</protein>
<gene>
    <name evidence="3" type="ORF">MsAc7_16720</name>
</gene>
<dbReference type="Proteomes" id="UP001303587">
    <property type="component" value="Chromosome"/>
</dbReference>
<evidence type="ECO:0000256" key="1">
    <source>
        <dbReference type="SAM" id="MobiDB-lite"/>
    </source>
</evidence>
<sequence length="767" mass="75164">MEISIVKRVVILTFLALFLVLLMPAVVYADNATANNVTDANNKLNSFSGPGPHNLTLNPTSWAGGTIRIPGNITDLTILSNNPESNFAGTNIVAETPSNPQPLNLTIQNLSLTSANGVFGLNLSERNNSVLFVKGTNNITGSLAGIYVPQGVALTVTSDSGGNLTVRGGLGCAGIGGPRLTGKDTGDIVVSGNVNINAYGGGGGTNNSTTFGGAAGIGGGGGEAGGNVSSIKINSSGKINAIGGSNPNGRGGGAGIGGGGGDHKFENTSDGGIAFKIEISGAGTIHATGGNGNASNGGGGAGIGGGGSGADSVGGNGGGSGADDGIKIMGNVTVTATGGNGGGGSGTGGNARSGGGGAGIGGGGGGHNGKGGNGTVQISDSASVTAAGGTAKGSNGGGSGAGIGGGGGGGSENVLGPGGFGTIKISDAAKVTAVSGEITDSGGGGNAAAIGGGGGNYNGTGGNAEVVISGGTVQVTQTGNGFAIGGGTSRTSPNPATSGTSAITIDGGSIYTPTIPSEFSVLQGYSDNPAENQIKNSDDQLVYESAFSGYTGSQIVLFANAVLGTPIVFKSEADPDGKFFFYQTAINESDYLEIEPPDNQFVYEGQHAVFSVVDIDGLGYQWQVDQNDGNGFSDVVGGIGETTANYQTPAAELNMNGWKYRAVINPFSTEFATLTVNEVRNSGGFGRATVINTSVPDTPGSETPPDSENNTNMSDNSSENGMGNNQSDNNTSSNTHFFGNRTLLILIIAVICVLLIAAAIFAYKNKK</sequence>
<feature type="region of interest" description="Disordered" evidence="1">
    <location>
        <begin position="339"/>
        <end position="378"/>
    </location>
</feature>
<keyword evidence="2" id="KW-1133">Transmembrane helix</keyword>
<evidence type="ECO:0000256" key="2">
    <source>
        <dbReference type="SAM" id="Phobius"/>
    </source>
</evidence>
<feature type="region of interest" description="Disordered" evidence="1">
    <location>
        <begin position="245"/>
        <end position="269"/>
    </location>
</feature>
<keyword evidence="2" id="KW-0472">Membrane</keyword>
<feature type="compositionally biased region" description="Low complexity" evidence="1">
    <location>
        <begin position="724"/>
        <end position="733"/>
    </location>
</feature>
<dbReference type="EMBL" id="CP131060">
    <property type="protein sequence ID" value="WNY26100.1"/>
    <property type="molecule type" value="Genomic_DNA"/>
</dbReference>
<keyword evidence="2" id="KW-0812">Transmembrane</keyword>
<evidence type="ECO:0000313" key="3">
    <source>
        <dbReference type="EMBL" id="WNY26100.1"/>
    </source>
</evidence>
<dbReference type="GeneID" id="89230768"/>
<feature type="transmembrane region" description="Helical" evidence="2">
    <location>
        <begin position="743"/>
        <end position="763"/>
    </location>
</feature>
<organism evidence="3 4">
    <name type="scientific">Methanolapillus millepedarum</name>
    <dbReference type="NCBI Taxonomy" id="3028296"/>
    <lineage>
        <taxon>Archaea</taxon>
        <taxon>Methanobacteriati</taxon>
        <taxon>Methanobacteriota</taxon>
        <taxon>Stenosarchaea group</taxon>
        <taxon>Methanomicrobia</taxon>
        <taxon>Methanosarcinales</taxon>
        <taxon>Methanosarcinaceae</taxon>
        <taxon>Methanolapillus</taxon>
    </lineage>
</organism>
<proteinExistence type="predicted"/>
<reference evidence="3 4" key="1">
    <citation type="submission" date="2023-07" db="EMBL/GenBank/DDBJ databases">
        <title>Closed genoem sequence of Methanosarcinaceae archaeon Ac7.</title>
        <authorList>
            <person name="Poehlein A."/>
            <person name="Protasov E."/>
            <person name="Platt K."/>
            <person name="Reeh H."/>
            <person name="Daniel R."/>
            <person name="Brune A."/>
        </authorList>
    </citation>
    <scope>NUCLEOTIDE SEQUENCE [LARGE SCALE GENOMIC DNA]</scope>
    <source>
        <strain evidence="3 4">Ac7</strain>
    </source>
</reference>
<feature type="compositionally biased region" description="Polar residues" evidence="1">
    <location>
        <begin position="690"/>
        <end position="723"/>
    </location>
</feature>
<feature type="region of interest" description="Disordered" evidence="1">
    <location>
        <begin position="385"/>
        <end position="404"/>
    </location>
</feature>
<evidence type="ECO:0000313" key="4">
    <source>
        <dbReference type="Proteomes" id="UP001303587"/>
    </source>
</evidence>
<accession>A0AA96V5Y2</accession>
<feature type="compositionally biased region" description="Gly residues" evidence="1">
    <location>
        <begin position="339"/>
        <end position="374"/>
    </location>
</feature>
<feature type="compositionally biased region" description="Gly residues" evidence="1">
    <location>
        <begin position="249"/>
        <end position="260"/>
    </location>
</feature>
<dbReference type="AlphaFoldDB" id="A0AA96V5Y2"/>